<dbReference type="GO" id="GO:0016020">
    <property type="term" value="C:membrane"/>
    <property type="evidence" value="ECO:0007669"/>
    <property type="project" value="UniProtKB-SubCell"/>
</dbReference>
<dbReference type="Proteomes" id="UP000001488">
    <property type="component" value="Chromosome"/>
</dbReference>
<dbReference type="eggNOG" id="arCOG02642">
    <property type="taxonomic scope" value="Archaea"/>
</dbReference>
<keyword evidence="3 6" id="KW-0812">Transmembrane</keyword>
<gene>
    <name evidence="7" type="ordered locus">TGAM_1651</name>
</gene>
<protein>
    <recommendedName>
        <fullName evidence="9">AI-2E family transporter</fullName>
    </recommendedName>
</protein>
<evidence type="ECO:0000313" key="8">
    <source>
        <dbReference type="Proteomes" id="UP000001488"/>
    </source>
</evidence>
<dbReference type="HOGENOM" id="CLU_041771_2_0_2"/>
<proteinExistence type="inferred from homology"/>
<dbReference type="PaxDb" id="593117-TGAM_1651"/>
<feature type="transmembrane region" description="Helical" evidence="6">
    <location>
        <begin position="252"/>
        <end position="269"/>
    </location>
</feature>
<dbReference type="STRING" id="593117.TGAM_1651"/>
<accession>C5A7E1</accession>
<organism evidence="7 8">
    <name type="scientific">Thermococcus gammatolerans (strain DSM 15229 / JCM 11827 / EJ3)</name>
    <dbReference type="NCBI Taxonomy" id="593117"/>
    <lineage>
        <taxon>Archaea</taxon>
        <taxon>Methanobacteriati</taxon>
        <taxon>Methanobacteriota</taxon>
        <taxon>Thermococci</taxon>
        <taxon>Thermococcales</taxon>
        <taxon>Thermococcaceae</taxon>
        <taxon>Thermococcus</taxon>
    </lineage>
</organism>
<evidence type="ECO:0008006" key="9">
    <source>
        <dbReference type="Google" id="ProtNLM"/>
    </source>
</evidence>
<comment type="subcellular location">
    <subcellularLocation>
        <location evidence="1">Membrane</location>
        <topology evidence="1">Multi-pass membrane protein</topology>
    </subcellularLocation>
</comment>
<dbReference type="PANTHER" id="PTHR21716:SF71">
    <property type="entry name" value="TRANSPORT PROTEIN MJ1177-RELATED"/>
    <property type="match status" value="1"/>
</dbReference>
<feature type="transmembrane region" description="Helical" evidence="6">
    <location>
        <begin position="136"/>
        <end position="154"/>
    </location>
</feature>
<feature type="transmembrane region" description="Helical" evidence="6">
    <location>
        <begin position="289"/>
        <end position="320"/>
    </location>
</feature>
<evidence type="ECO:0000256" key="5">
    <source>
        <dbReference type="ARBA" id="ARBA00023136"/>
    </source>
</evidence>
<feature type="transmembrane region" description="Helical" evidence="6">
    <location>
        <begin position="191"/>
        <end position="212"/>
    </location>
</feature>
<feature type="transmembrane region" description="Helical" evidence="6">
    <location>
        <begin position="57"/>
        <end position="79"/>
    </location>
</feature>
<evidence type="ECO:0000256" key="2">
    <source>
        <dbReference type="ARBA" id="ARBA00009773"/>
    </source>
</evidence>
<evidence type="ECO:0000256" key="4">
    <source>
        <dbReference type="ARBA" id="ARBA00022989"/>
    </source>
</evidence>
<sequence>MRNETLIWAIVTVVILYLVWLVVSPVVSPIILALAVAYVTYPLHEKLLPKIGRRKAAFLLTAIIAVLSFLFLIGFVLWINDVKYQIVRYMEISFTWLQSVTVSSQRINEVLTAITEGVRSRIESYIVSYTYSIPKLALEIFVMLFVYYGALVNAEEIGRELYNLLPPQRKEFGIRLIEAARYTLDTLLKSWLTLSVLKGFATALGFWAFGIAPTSGAIALGILTAFVELLPFLGGWLIWIPGVVYLIHSSNYVLAFLFAVYSIVFVSPLPDFVLAPKMTLRRRGLNALISLLGIFGGLWAFGLVGIIIGPVSLGLLATVIEEWKKAMESQPAE</sequence>
<comment type="similarity">
    <text evidence="2">Belongs to the autoinducer-2 exporter (AI-2E) (TC 2.A.86) family.</text>
</comment>
<dbReference type="EMBL" id="CP001398">
    <property type="protein sequence ID" value="ACS34153.1"/>
    <property type="molecule type" value="Genomic_DNA"/>
</dbReference>
<feature type="transmembrane region" description="Helical" evidence="6">
    <location>
        <begin position="6"/>
        <end position="36"/>
    </location>
</feature>
<evidence type="ECO:0000313" key="7">
    <source>
        <dbReference type="EMBL" id="ACS34153.1"/>
    </source>
</evidence>
<dbReference type="KEGG" id="tga:TGAM_1651"/>
<dbReference type="AlphaFoldDB" id="C5A7E1"/>
<dbReference type="GeneID" id="7987561"/>
<evidence type="ECO:0000256" key="3">
    <source>
        <dbReference type="ARBA" id="ARBA00022692"/>
    </source>
</evidence>
<keyword evidence="8" id="KW-1185">Reference proteome</keyword>
<dbReference type="PATRIC" id="fig|593117.10.peg.1657"/>
<reference evidence="7 8" key="1">
    <citation type="journal article" date="2007" name="Genome Biol.">
        <title>Genome analysis and genome-wide proteomics of Thermococcus gammatolerans, the most radioresistant organism known amongst the Archaea.</title>
        <authorList>
            <person name="Zivanovic Y."/>
            <person name="Armengaud J."/>
            <person name="Lagorce A."/>
            <person name="Leplat C."/>
            <person name="Guerin P."/>
            <person name="Dutertre M."/>
            <person name="Anthouard V."/>
            <person name="Forterre P."/>
            <person name="Wincker P."/>
            <person name="Confalonieri F."/>
        </authorList>
    </citation>
    <scope>NUCLEOTIDE SEQUENCE [LARGE SCALE GENOMIC DNA]</scope>
    <source>
        <strain evidence="8">DSM 15229 / JCM 11827 / EJ3</strain>
    </source>
</reference>
<dbReference type="PANTHER" id="PTHR21716">
    <property type="entry name" value="TRANSMEMBRANE PROTEIN"/>
    <property type="match status" value="1"/>
</dbReference>
<feature type="transmembrane region" description="Helical" evidence="6">
    <location>
        <begin position="218"/>
        <end position="240"/>
    </location>
</feature>
<dbReference type="RefSeq" id="WP_015859264.1">
    <property type="nucleotide sequence ID" value="NC_012804.1"/>
</dbReference>
<dbReference type="Pfam" id="PF01594">
    <property type="entry name" value="AI-2E_transport"/>
    <property type="match status" value="1"/>
</dbReference>
<dbReference type="OrthoDB" id="137390at2157"/>
<keyword evidence="5 6" id="KW-0472">Membrane</keyword>
<name>C5A7E1_THEGJ</name>
<keyword evidence="4 6" id="KW-1133">Transmembrane helix</keyword>
<dbReference type="InterPro" id="IPR002549">
    <property type="entry name" value="AI-2E-like"/>
</dbReference>
<evidence type="ECO:0000256" key="1">
    <source>
        <dbReference type="ARBA" id="ARBA00004141"/>
    </source>
</evidence>
<evidence type="ECO:0000256" key="6">
    <source>
        <dbReference type="SAM" id="Phobius"/>
    </source>
</evidence>